<dbReference type="Proteomes" id="UP000250235">
    <property type="component" value="Unassembled WGS sequence"/>
</dbReference>
<sequence length="166" mass="17870">MSPLSLIEFRTRGKDWGRSRCFRYEFFGTLVVVFVAQKLRSFQQPGPSCFGHSSQPQFSGPQQAQVNAMTREQAEGTPGEVISDLVVELLLRSFGSMLSVVALIPCIEFSYLSVAFPYVVYCSSPYWGLTPRSSGASVVACVLFSGFPCFSAGRGFDPAGGAPGGG</sequence>
<name>A0A2Z7B875_9LAMI</name>
<evidence type="ECO:0000313" key="2">
    <source>
        <dbReference type="Proteomes" id="UP000250235"/>
    </source>
</evidence>
<keyword evidence="2" id="KW-1185">Reference proteome</keyword>
<proteinExistence type="predicted"/>
<accession>A0A2Z7B875</accession>
<evidence type="ECO:0000313" key="1">
    <source>
        <dbReference type="EMBL" id="KZV27925.1"/>
    </source>
</evidence>
<protein>
    <submittedName>
        <fullName evidence="1">Uncharacterized protein</fullName>
    </submittedName>
</protein>
<dbReference type="EMBL" id="KV010231">
    <property type="protein sequence ID" value="KZV27925.1"/>
    <property type="molecule type" value="Genomic_DNA"/>
</dbReference>
<dbReference type="AlphaFoldDB" id="A0A2Z7B875"/>
<gene>
    <name evidence="1" type="ORF">F511_30709</name>
</gene>
<reference evidence="1 2" key="1">
    <citation type="journal article" date="2015" name="Proc. Natl. Acad. Sci. U.S.A.">
        <title>The resurrection genome of Boea hygrometrica: A blueprint for survival of dehydration.</title>
        <authorList>
            <person name="Xiao L."/>
            <person name="Yang G."/>
            <person name="Zhang L."/>
            <person name="Yang X."/>
            <person name="Zhao S."/>
            <person name="Ji Z."/>
            <person name="Zhou Q."/>
            <person name="Hu M."/>
            <person name="Wang Y."/>
            <person name="Chen M."/>
            <person name="Xu Y."/>
            <person name="Jin H."/>
            <person name="Xiao X."/>
            <person name="Hu G."/>
            <person name="Bao F."/>
            <person name="Hu Y."/>
            <person name="Wan P."/>
            <person name="Li L."/>
            <person name="Deng X."/>
            <person name="Kuang T."/>
            <person name="Xiang C."/>
            <person name="Zhu J.K."/>
            <person name="Oliver M.J."/>
            <person name="He Y."/>
        </authorList>
    </citation>
    <scope>NUCLEOTIDE SEQUENCE [LARGE SCALE GENOMIC DNA]</scope>
    <source>
        <strain evidence="2">cv. XS01</strain>
    </source>
</reference>
<organism evidence="1 2">
    <name type="scientific">Dorcoceras hygrometricum</name>
    <dbReference type="NCBI Taxonomy" id="472368"/>
    <lineage>
        <taxon>Eukaryota</taxon>
        <taxon>Viridiplantae</taxon>
        <taxon>Streptophyta</taxon>
        <taxon>Embryophyta</taxon>
        <taxon>Tracheophyta</taxon>
        <taxon>Spermatophyta</taxon>
        <taxon>Magnoliopsida</taxon>
        <taxon>eudicotyledons</taxon>
        <taxon>Gunneridae</taxon>
        <taxon>Pentapetalae</taxon>
        <taxon>asterids</taxon>
        <taxon>lamiids</taxon>
        <taxon>Lamiales</taxon>
        <taxon>Gesneriaceae</taxon>
        <taxon>Didymocarpoideae</taxon>
        <taxon>Trichosporeae</taxon>
        <taxon>Loxocarpinae</taxon>
        <taxon>Dorcoceras</taxon>
    </lineage>
</organism>